<dbReference type="AlphaFoldDB" id="A0AAU8GX94"/>
<evidence type="ECO:0008006" key="2">
    <source>
        <dbReference type="Google" id="ProtNLM"/>
    </source>
</evidence>
<reference evidence="1" key="1">
    <citation type="submission" date="2024-01" db="EMBL/GenBank/DDBJ databases">
        <title>The first autotrophic representatives of the genus Thermodesulfovibrio.</title>
        <authorList>
            <person name="Maltseva A.I."/>
            <person name="Elcheninov A.G."/>
            <person name="Kublanov I.V."/>
            <person name="Lebedinsky A.V."/>
            <person name="Frolov E.N."/>
        </authorList>
    </citation>
    <scope>NUCLEOTIDE SEQUENCE</scope>
    <source>
        <strain evidence="1">3907-1M</strain>
    </source>
</reference>
<sequence>MRINKIFVLFLFSVFLLYGCGIRATHQVGTWETGKVVNLQFADKVVVVHTHNFSEYLRHEFGYKLPFDDIKIEGEASTCLIVGLKGILPGYAIINDSEINNVNPNAKVVDISVKELIFKKNFSHTGYIAKMKLEVKNGDKVEEISASGNAPLFRTAMEKACEEAGQKIAELIEKRKSSM</sequence>
<evidence type="ECO:0000313" key="1">
    <source>
        <dbReference type="EMBL" id="XCH46839.1"/>
    </source>
</evidence>
<gene>
    <name evidence="1" type="ORF">V4D30_00840</name>
</gene>
<dbReference type="KEGG" id="taut:V4D30_00840"/>
<dbReference type="RefSeq" id="WP_353684362.1">
    <property type="nucleotide sequence ID" value="NZ_CP144373.1"/>
</dbReference>
<accession>A0AAU8GX94</accession>
<protein>
    <recommendedName>
        <fullName evidence="2">Lipoprotein</fullName>
    </recommendedName>
</protein>
<name>A0AAU8GX94_9BACT</name>
<dbReference type="PROSITE" id="PS51257">
    <property type="entry name" value="PROKAR_LIPOPROTEIN"/>
    <property type="match status" value="1"/>
</dbReference>
<organism evidence="1">
    <name type="scientific">Thermodesulfovibrio autotrophicus</name>
    <dbReference type="NCBI Taxonomy" id="3118333"/>
    <lineage>
        <taxon>Bacteria</taxon>
        <taxon>Pseudomonadati</taxon>
        <taxon>Nitrospirota</taxon>
        <taxon>Thermodesulfovibrionia</taxon>
        <taxon>Thermodesulfovibrionales</taxon>
        <taxon>Thermodesulfovibrionaceae</taxon>
        <taxon>Thermodesulfovibrio</taxon>
    </lineage>
</organism>
<dbReference type="EMBL" id="CP144373">
    <property type="protein sequence ID" value="XCH46839.1"/>
    <property type="molecule type" value="Genomic_DNA"/>
</dbReference>
<proteinExistence type="predicted"/>